<gene>
    <name evidence="3" type="ORF">LSTR_LSTR001637</name>
    <name evidence="2" type="ORF">LSTR_LSTR017362</name>
</gene>
<evidence type="ECO:0008006" key="5">
    <source>
        <dbReference type="Google" id="ProtNLM"/>
    </source>
</evidence>
<keyword evidence="1" id="KW-0472">Membrane</keyword>
<keyword evidence="4" id="KW-1185">Reference proteome</keyword>
<reference evidence="3" key="2">
    <citation type="submission" date="2019-02" db="EMBL/GenBank/DDBJ databases">
        <authorList>
            <person name="Zhu J."/>
            <person name="Jiang F."/>
            <person name="Wang X."/>
            <person name="Yang P."/>
            <person name="Bao Y."/>
            <person name="Zhao W."/>
            <person name="Wang W."/>
            <person name="Lu H."/>
            <person name="Wang Q."/>
            <person name="Cui N."/>
            <person name="Li J."/>
            <person name="Chen X."/>
            <person name="Luo L."/>
            <person name="Yu J."/>
            <person name="Kang L."/>
            <person name="Cui F."/>
        </authorList>
    </citation>
    <scope>NUCLEOTIDE SEQUENCE</scope>
    <source>
        <strain evidence="3">Lst14</strain>
        <tissue evidence="3">Whole body</tissue>
    </source>
</reference>
<evidence type="ECO:0000313" key="4">
    <source>
        <dbReference type="Proteomes" id="UP000291343"/>
    </source>
</evidence>
<dbReference type="EMBL" id="QKKF02012754">
    <property type="protein sequence ID" value="RZF43376.1"/>
    <property type="molecule type" value="Genomic_DNA"/>
</dbReference>
<reference evidence="3 4" key="1">
    <citation type="journal article" date="2017" name="Gigascience">
        <title>Genome sequence of the small brown planthopper, Laodelphax striatellus.</title>
        <authorList>
            <person name="Zhu J."/>
            <person name="Jiang F."/>
            <person name="Wang X."/>
            <person name="Yang P."/>
            <person name="Bao Y."/>
            <person name="Zhao W."/>
            <person name="Wang W."/>
            <person name="Lu H."/>
            <person name="Wang Q."/>
            <person name="Cui N."/>
            <person name="Li J."/>
            <person name="Chen X."/>
            <person name="Luo L."/>
            <person name="Yu J."/>
            <person name="Kang L."/>
            <person name="Cui F."/>
        </authorList>
    </citation>
    <scope>NUCLEOTIDE SEQUENCE [LARGE SCALE GENOMIC DNA]</scope>
    <source>
        <strain evidence="3">Lst14</strain>
        <tissue evidence="3">Whole body</tissue>
    </source>
</reference>
<name>A0A482XC95_LAOST</name>
<evidence type="ECO:0000313" key="2">
    <source>
        <dbReference type="EMBL" id="RZF37854.1"/>
    </source>
</evidence>
<feature type="transmembrane region" description="Helical" evidence="1">
    <location>
        <begin position="146"/>
        <end position="165"/>
    </location>
</feature>
<feature type="transmembrane region" description="Helical" evidence="1">
    <location>
        <begin position="49"/>
        <end position="67"/>
    </location>
</feature>
<keyword evidence="1" id="KW-0812">Transmembrane</keyword>
<evidence type="ECO:0000256" key="1">
    <source>
        <dbReference type="SAM" id="Phobius"/>
    </source>
</evidence>
<protein>
    <recommendedName>
        <fullName evidence="5">Odorant receptor</fullName>
    </recommendedName>
</protein>
<sequence>MLLIDLMNYLKSSSRSEKYECHINIMRVQFVMLGLWKSADLREVNYKKVFAIAANLSVSCIFLLFALHHSMVNVDIQGMTEALMFFILFARIIFSYFWLVGRISSMNRLIEAAERNYEDFEEKSIAFKTGLKSKCDSWNLLFFKSLIWMFCILLLLYAYATGFYMPQSTERKYMFPIRTPWILEESGNLYYYLVLANQFATGAVACSLGTLDVTFSVMSINILSAEVDILGEAWKQTTTYDQLRRNVQQHVLLLR</sequence>
<dbReference type="EMBL" id="QKKF02023104">
    <property type="protein sequence ID" value="RZF37854.1"/>
    <property type="molecule type" value="Genomic_DNA"/>
</dbReference>
<proteinExistence type="predicted"/>
<evidence type="ECO:0000313" key="3">
    <source>
        <dbReference type="EMBL" id="RZF43376.1"/>
    </source>
</evidence>
<dbReference type="AlphaFoldDB" id="A0A482XC95"/>
<comment type="caution">
    <text evidence="3">The sequence shown here is derived from an EMBL/GenBank/DDBJ whole genome shotgun (WGS) entry which is preliminary data.</text>
</comment>
<organism evidence="3 4">
    <name type="scientific">Laodelphax striatellus</name>
    <name type="common">Small brown planthopper</name>
    <name type="synonym">Delphax striatella</name>
    <dbReference type="NCBI Taxonomy" id="195883"/>
    <lineage>
        <taxon>Eukaryota</taxon>
        <taxon>Metazoa</taxon>
        <taxon>Ecdysozoa</taxon>
        <taxon>Arthropoda</taxon>
        <taxon>Hexapoda</taxon>
        <taxon>Insecta</taxon>
        <taxon>Pterygota</taxon>
        <taxon>Neoptera</taxon>
        <taxon>Paraneoptera</taxon>
        <taxon>Hemiptera</taxon>
        <taxon>Auchenorrhyncha</taxon>
        <taxon>Fulgoroidea</taxon>
        <taxon>Delphacidae</taxon>
        <taxon>Criomorphinae</taxon>
        <taxon>Laodelphax</taxon>
    </lineage>
</organism>
<keyword evidence="1" id="KW-1133">Transmembrane helix</keyword>
<feature type="transmembrane region" description="Helical" evidence="1">
    <location>
        <begin position="79"/>
        <end position="99"/>
    </location>
</feature>
<dbReference type="Proteomes" id="UP000291343">
    <property type="component" value="Unassembled WGS sequence"/>
</dbReference>
<dbReference type="InParanoid" id="A0A482XC95"/>
<accession>A0A482XC95</accession>